<dbReference type="NCBIfam" id="TIGR01064">
    <property type="entry name" value="pyruv_kin"/>
    <property type="match status" value="1"/>
</dbReference>
<dbReference type="InterPro" id="IPR015793">
    <property type="entry name" value="Pyrv_Knase_brl"/>
</dbReference>
<dbReference type="GO" id="GO:0005524">
    <property type="term" value="F:ATP binding"/>
    <property type="evidence" value="ECO:0007669"/>
    <property type="project" value="UniProtKB-KW"/>
</dbReference>
<keyword evidence="7" id="KW-0547">Nucleotide-binding</keyword>
<dbReference type="InterPro" id="IPR011037">
    <property type="entry name" value="Pyrv_Knase-like_insert_dom_sf"/>
</dbReference>
<feature type="transmembrane region" description="Helical" evidence="15">
    <location>
        <begin position="24"/>
        <end position="42"/>
    </location>
</feature>
<gene>
    <name evidence="17" type="ORF">LGLO00237_LOCUS26318</name>
</gene>
<dbReference type="Gene3D" id="2.40.33.10">
    <property type="entry name" value="PK beta-barrel domain-like"/>
    <property type="match status" value="1"/>
</dbReference>
<evidence type="ECO:0000256" key="3">
    <source>
        <dbReference type="ARBA" id="ARBA00008663"/>
    </source>
</evidence>
<organism evidence="17">
    <name type="scientific">Lotharella globosa</name>
    <dbReference type="NCBI Taxonomy" id="91324"/>
    <lineage>
        <taxon>Eukaryota</taxon>
        <taxon>Sar</taxon>
        <taxon>Rhizaria</taxon>
        <taxon>Cercozoa</taxon>
        <taxon>Chlorarachniophyceae</taxon>
        <taxon>Lotharella</taxon>
    </lineage>
</organism>
<dbReference type="InterPro" id="IPR015806">
    <property type="entry name" value="Pyrv_Knase_insert_dom_sf"/>
</dbReference>
<feature type="domain" description="Pyruvate kinase barrel" evidence="16">
    <location>
        <begin position="125"/>
        <end position="460"/>
    </location>
</feature>
<name>A0A7S4DWE2_9EUKA</name>
<keyword evidence="5 13" id="KW-0808">Transferase</keyword>
<evidence type="ECO:0000256" key="4">
    <source>
        <dbReference type="ARBA" id="ARBA00012142"/>
    </source>
</evidence>
<keyword evidence="8 13" id="KW-0418">Kinase</keyword>
<evidence type="ECO:0000256" key="1">
    <source>
        <dbReference type="ARBA" id="ARBA00001958"/>
    </source>
</evidence>
<evidence type="ECO:0000256" key="2">
    <source>
        <dbReference type="ARBA" id="ARBA00004997"/>
    </source>
</evidence>
<evidence type="ECO:0000313" key="17">
    <source>
        <dbReference type="EMBL" id="CAE0674544.1"/>
    </source>
</evidence>
<evidence type="ECO:0000256" key="14">
    <source>
        <dbReference type="SAM" id="MobiDB-lite"/>
    </source>
</evidence>
<dbReference type="EMBL" id="HBIV01036911">
    <property type="protein sequence ID" value="CAE0674544.1"/>
    <property type="molecule type" value="Transcribed_RNA"/>
</dbReference>
<evidence type="ECO:0000256" key="8">
    <source>
        <dbReference type="ARBA" id="ARBA00022777"/>
    </source>
</evidence>
<feature type="compositionally biased region" description="Low complexity" evidence="14">
    <location>
        <begin position="1"/>
        <end position="11"/>
    </location>
</feature>
<dbReference type="SUPFAM" id="SSF50800">
    <property type="entry name" value="PK beta-barrel domain-like"/>
    <property type="match status" value="1"/>
</dbReference>
<keyword evidence="9" id="KW-0067">ATP-binding</keyword>
<dbReference type="GO" id="GO:0016301">
    <property type="term" value="F:kinase activity"/>
    <property type="evidence" value="ECO:0007669"/>
    <property type="project" value="UniProtKB-KW"/>
</dbReference>
<keyword evidence="15" id="KW-1133">Transmembrane helix</keyword>
<evidence type="ECO:0000256" key="13">
    <source>
        <dbReference type="RuleBase" id="RU000504"/>
    </source>
</evidence>
<protein>
    <recommendedName>
        <fullName evidence="4 13">Pyruvate kinase</fullName>
        <ecNumber evidence="4 13">2.7.1.40</ecNumber>
    </recommendedName>
</protein>
<dbReference type="AlphaFoldDB" id="A0A7S4DWE2"/>
<dbReference type="PRINTS" id="PR01050">
    <property type="entry name" value="PYRUVTKNASE"/>
</dbReference>
<comment type="catalytic activity">
    <reaction evidence="13">
        <text>pyruvate + ATP = phosphoenolpyruvate + ADP + H(+)</text>
        <dbReference type="Rhea" id="RHEA:18157"/>
        <dbReference type="ChEBI" id="CHEBI:15361"/>
        <dbReference type="ChEBI" id="CHEBI:15378"/>
        <dbReference type="ChEBI" id="CHEBI:30616"/>
        <dbReference type="ChEBI" id="CHEBI:58702"/>
        <dbReference type="ChEBI" id="CHEBI:456216"/>
        <dbReference type="EC" id="2.7.1.40"/>
    </reaction>
</comment>
<keyword evidence="11 13" id="KW-0324">Glycolysis</keyword>
<keyword evidence="15" id="KW-0812">Transmembrane</keyword>
<comment type="pathway">
    <text evidence="2 13">Carbohydrate degradation; glycolysis; pyruvate from D-glyceraldehyde 3-phosphate: step 5/5.</text>
</comment>
<evidence type="ECO:0000259" key="16">
    <source>
        <dbReference type="Pfam" id="PF00224"/>
    </source>
</evidence>
<dbReference type="EC" id="2.7.1.40" evidence="4 13"/>
<keyword evidence="15" id="KW-0472">Membrane</keyword>
<keyword evidence="10 13" id="KW-0460">Magnesium</keyword>
<evidence type="ECO:0000256" key="6">
    <source>
        <dbReference type="ARBA" id="ARBA00022723"/>
    </source>
</evidence>
<dbReference type="GO" id="GO:0000287">
    <property type="term" value="F:magnesium ion binding"/>
    <property type="evidence" value="ECO:0007669"/>
    <property type="project" value="InterPro"/>
</dbReference>
<dbReference type="GO" id="GO:0004743">
    <property type="term" value="F:pyruvate kinase activity"/>
    <property type="evidence" value="ECO:0007669"/>
    <property type="project" value="UniProtKB-EC"/>
</dbReference>
<evidence type="ECO:0000256" key="11">
    <source>
        <dbReference type="ARBA" id="ARBA00023152"/>
    </source>
</evidence>
<evidence type="ECO:0000256" key="12">
    <source>
        <dbReference type="ARBA" id="ARBA00023317"/>
    </source>
</evidence>
<evidence type="ECO:0000256" key="9">
    <source>
        <dbReference type="ARBA" id="ARBA00022840"/>
    </source>
</evidence>
<proteinExistence type="inferred from homology"/>
<dbReference type="PANTHER" id="PTHR11817">
    <property type="entry name" value="PYRUVATE KINASE"/>
    <property type="match status" value="1"/>
</dbReference>
<dbReference type="Pfam" id="PF00224">
    <property type="entry name" value="PK"/>
    <property type="match status" value="1"/>
</dbReference>
<keyword evidence="6" id="KW-0479">Metal-binding</keyword>
<dbReference type="UniPathway" id="UPA00109">
    <property type="reaction ID" value="UER00188"/>
</dbReference>
<comment type="similarity">
    <text evidence="3 13">Belongs to the pyruvate kinase family.</text>
</comment>
<accession>A0A7S4DWE2</accession>
<dbReference type="SUPFAM" id="SSF51621">
    <property type="entry name" value="Phosphoenolpyruvate/pyruvate domain"/>
    <property type="match status" value="1"/>
</dbReference>
<dbReference type="InterPro" id="IPR015813">
    <property type="entry name" value="Pyrv/PenolPyrv_kinase-like_dom"/>
</dbReference>
<feature type="region of interest" description="Disordered" evidence="14">
    <location>
        <begin position="1"/>
        <end position="20"/>
    </location>
</feature>
<evidence type="ECO:0000256" key="10">
    <source>
        <dbReference type="ARBA" id="ARBA00022842"/>
    </source>
</evidence>
<evidence type="ECO:0000256" key="5">
    <source>
        <dbReference type="ARBA" id="ARBA00022679"/>
    </source>
</evidence>
<evidence type="ECO:0000256" key="7">
    <source>
        <dbReference type="ARBA" id="ARBA00022741"/>
    </source>
</evidence>
<dbReference type="GO" id="GO:0030955">
    <property type="term" value="F:potassium ion binding"/>
    <property type="evidence" value="ECO:0007669"/>
    <property type="project" value="InterPro"/>
</dbReference>
<keyword evidence="12" id="KW-0670">Pyruvate</keyword>
<dbReference type="InterPro" id="IPR040442">
    <property type="entry name" value="Pyrv_kinase-like_dom_sf"/>
</dbReference>
<evidence type="ECO:0000256" key="15">
    <source>
        <dbReference type="SAM" id="Phobius"/>
    </source>
</evidence>
<sequence length="487" mass="53198">MISQPLLPRSSPLRRRHSRHRKRAAIVVPALVAAAMLGVAMWQGRHLGLGVKSHDNEDKSNMNNNAAYDRVAKHERYDRSAADSTGTTPCRLRGGALELEKVVSDQLQIYGKESANEFTYNPLTKKTKVIATLGPACSDIESLKALLRAGANIFRLNSSHRRPGQFEKVVKLIRQASAEAGIPVQILGDLQGPKFRVAEVGGEGHVMLQEGEVVSFGIRKDDNDVIVPGRIVMKPTKEQTALLKGLSNGMKLLINDGAMELQVIERVSEEEVKAKVVVGGKLTARKGVNVPQLQIECSALTAKDIDDANFLLSCDPPIDYVALSFVQKKQDVEDFIELMDKAGIPKNKRPKIIPKIEKPQALENVDGILEIADGLMVARGDLGVECSIERVPFAQKLLIRKANLQKKFVIVATQMLESMNDNAAPTRAEVSDVANAVFDGTNAVMTSAETSTGKFPSRTIEQMSRIVTEAEKMLPKLAQLGSTKKSE</sequence>
<dbReference type="Gene3D" id="3.20.20.60">
    <property type="entry name" value="Phosphoenolpyruvate-binding domains"/>
    <property type="match status" value="1"/>
</dbReference>
<comment type="cofactor">
    <cofactor evidence="1">
        <name>K(+)</name>
        <dbReference type="ChEBI" id="CHEBI:29103"/>
    </cofactor>
</comment>
<dbReference type="InterPro" id="IPR001697">
    <property type="entry name" value="Pyr_Knase"/>
</dbReference>
<reference evidence="17" key="1">
    <citation type="submission" date="2021-01" db="EMBL/GenBank/DDBJ databases">
        <authorList>
            <person name="Corre E."/>
            <person name="Pelletier E."/>
            <person name="Niang G."/>
            <person name="Scheremetjew M."/>
            <person name="Finn R."/>
            <person name="Kale V."/>
            <person name="Holt S."/>
            <person name="Cochrane G."/>
            <person name="Meng A."/>
            <person name="Brown T."/>
            <person name="Cohen L."/>
        </authorList>
    </citation>
    <scope>NUCLEOTIDE SEQUENCE</scope>
    <source>
        <strain evidence="17">CCCM811</strain>
    </source>
</reference>